<organism evidence="1">
    <name type="scientific">Brassica oleracea</name>
    <name type="common">Wild cabbage</name>
    <dbReference type="NCBI Taxonomy" id="3712"/>
    <lineage>
        <taxon>Eukaryota</taxon>
        <taxon>Viridiplantae</taxon>
        <taxon>Streptophyta</taxon>
        <taxon>Embryophyta</taxon>
        <taxon>Tracheophyta</taxon>
        <taxon>Spermatophyta</taxon>
        <taxon>Magnoliopsida</taxon>
        <taxon>eudicotyledons</taxon>
        <taxon>Gunneridae</taxon>
        <taxon>Pentapetalae</taxon>
        <taxon>rosids</taxon>
        <taxon>malvids</taxon>
        <taxon>Brassicales</taxon>
        <taxon>Brassicaceae</taxon>
        <taxon>Brassiceae</taxon>
        <taxon>Brassica</taxon>
    </lineage>
</organism>
<evidence type="ECO:0000313" key="1">
    <source>
        <dbReference type="EMBL" id="VDD15556.1"/>
    </source>
</evidence>
<protein>
    <submittedName>
        <fullName evidence="1">Uncharacterized protein</fullName>
    </submittedName>
</protein>
<proteinExistence type="predicted"/>
<dbReference type="AlphaFoldDB" id="A0A3P6CJ54"/>
<dbReference type="EMBL" id="LR031873">
    <property type="protein sequence ID" value="VDD15556.1"/>
    <property type="molecule type" value="Genomic_DNA"/>
</dbReference>
<accession>A0A3P6CJ54</accession>
<reference evidence="1" key="1">
    <citation type="submission" date="2018-11" db="EMBL/GenBank/DDBJ databases">
        <authorList>
            <consortium name="Genoscope - CEA"/>
            <person name="William W."/>
        </authorList>
    </citation>
    <scope>NUCLEOTIDE SEQUENCE</scope>
</reference>
<gene>
    <name evidence="1" type="ORF">BOLC4T28219H</name>
</gene>
<name>A0A3P6CJ54_BRAOL</name>
<sequence>MSPTIRFIAFILKSDPKTLPQLYYFKMNFDFFNQLNIF</sequence>